<dbReference type="Proteomes" id="UP000298138">
    <property type="component" value="Unassembled WGS sequence"/>
</dbReference>
<evidence type="ECO:0000259" key="1">
    <source>
        <dbReference type="Pfam" id="PF00561"/>
    </source>
</evidence>
<dbReference type="SUPFAM" id="SSF53474">
    <property type="entry name" value="alpha/beta-Hydrolases"/>
    <property type="match status" value="1"/>
</dbReference>
<evidence type="ECO:0000313" key="3">
    <source>
        <dbReference type="Proteomes" id="UP000298138"/>
    </source>
</evidence>
<accession>A0A4S2N8T5</accession>
<dbReference type="InterPro" id="IPR050266">
    <property type="entry name" value="AB_hydrolase_sf"/>
</dbReference>
<dbReference type="PRINTS" id="PR00111">
    <property type="entry name" value="ABHYDROLASE"/>
</dbReference>
<dbReference type="Gene3D" id="3.40.50.1820">
    <property type="entry name" value="alpha/beta hydrolase"/>
    <property type="match status" value="1"/>
</dbReference>
<dbReference type="OrthoDB" id="408373at2759"/>
<dbReference type="PANTHER" id="PTHR43798">
    <property type="entry name" value="MONOACYLGLYCEROL LIPASE"/>
    <property type="match status" value="1"/>
</dbReference>
<dbReference type="PANTHER" id="PTHR43798:SF5">
    <property type="entry name" value="MONOACYLGLYCEROL LIPASE ABHD6"/>
    <property type="match status" value="1"/>
</dbReference>
<protein>
    <submittedName>
        <fullName evidence="2">Putative alpha/beta hydrolase</fullName>
    </submittedName>
</protein>
<organism evidence="2 3">
    <name type="scientific">Ascodesmis nigricans</name>
    <dbReference type="NCBI Taxonomy" id="341454"/>
    <lineage>
        <taxon>Eukaryota</taxon>
        <taxon>Fungi</taxon>
        <taxon>Dikarya</taxon>
        <taxon>Ascomycota</taxon>
        <taxon>Pezizomycotina</taxon>
        <taxon>Pezizomycetes</taxon>
        <taxon>Pezizales</taxon>
        <taxon>Ascodesmidaceae</taxon>
        <taxon>Ascodesmis</taxon>
    </lineage>
</organism>
<evidence type="ECO:0000313" key="2">
    <source>
        <dbReference type="EMBL" id="TGZ85723.1"/>
    </source>
</evidence>
<dbReference type="EMBL" id="ML220112">
    <property type="protein sequence ID" value="TGZ85723.1"/>
    <property type="molecule type" value="Genomic_DNA"/>
</dbReference>
<feature type="domain" description="AB hydrolase-1" evidence="1">
    <location>
        <begin position="34"/>
        <end position="139"/>
    </location>
</feature>
<dbReference type="GO" id="GO:0046464">
    <property type="term" value="P:acylglycerol catabolic process"/>
    <property type="evidence" value="ECO:0007669"/>
    <property type="project" value="TreeGrafter"/>
</dbReference>
<dbReference type="InterPro" id="IPR029058">
    <property type="entry name" value="AB_hydrolase_fold"/>
</dbReference>
<dbReference type="STRING" id="341454.A0A4S2N8T5"/>
<dbReference type="AlphaFoldDB" id="A0A4S2N8T5"/>
<dbReference type="InParanoid" id="A0A4S2N8T5"/>
<dbReference type="InterPro" id="IPR000073">
    <property type="entry name" value="AB_hydrolase_1"/>
</dbReference>
<gene>
    <name evidence="2" type="ORF">EX30DRAFT_338050</name>
</gene>
<sequence length="267" mass="28690">MPFIQLSTSQVHYSDFLSGDFAASYTPSSTIKKTVVFIHGLGSSQNFYSPLIPLLPAGYRCILLDSPGSARSSLPQKGVTIRSIAETALELVEKLNITGKFSVVGHSMGCLVVEHIAQLAGERVEEMVMLGPVYPSEQLADVFGARIKTVKENGMEAMGNTVPKTALGPAATTTQRAIVRELLLGQTVEGYSALCNAIATSTVGEPEKVKAKTLIIAGSEDKSAPLDGCKKHQKDLNAELEIQEGMGHWHVVERPEEMAKSLARFFG</sequence>
<reference evidence="2 3" key="1">
    <citation type="submission" date="2019-04" db="EMBL/GenBank/DDBJ databases">
        <title>Comparative genomics and transcriptomics to analyze fruiting body development in filamentous ascomycetes.</title>
        <authorList>
            <consortium name="DOE Joint Genome Institute"/>
            <person name="Lutkenhaus R."/>
            <person name="Traeger S."/>
            <person name="Breuer J."/>
            <person name="Kuo A."/>
            <person name="Lipzen A."/>
            <person name="Pangilinan J."/>
            <person name="Dilworth D."/>
            <person name="Sandor L."/>
            <person name="Poggeler S."/>
            <person name="Barry K."/>
            <person name="Grigoriev I.V."/>
            <person name="Nowrousian M."/>
        </authorList>
    </citation>
    <scope>NUCLEOTIDE SEQUENCE [LARGE SCALE GENOMIC DNA]</scope>
    <source>
        <strain evidence="2 3">CBS 389.68</strain>
    </source>
</reference>
<dbReference type="Pfam" id="PF00561">
    <property type="entry name" value="Abhydrolase_1"/>
    <property type="match status" value="1"/>
</dbReference>
<dbReference type="GO" id="GO:0047372">
    <property type="term" value="F:monoacylglycerol lipase activity"/>
    <property type="evidence" value="ECO:0007669"/>
    <property type="project" value="TreeGrafter"/>
</dbReference>
<dbReference type="GO" id="GO:0016020">
    <property type="term" value="C:membrane"/>
    <property type="evidence" value="ECO:0007669"/>
    <property type="project" value="TreeGrafter"/>
</dbReference>
<keyword evidence="3" id="KW-1185">Reference proteome</keyword>
<proteinExistence type="predicted"/>
<keyword evidence="2" id="KW-0378">Hydrolase</keyword>
<name>A0A4S2N8T5_9PEZI</name>